<dbReference type="PANTHER" id="PTHR45628:SF7">
    <property type="entry name" value="VOLTAGE-DEPENDENT CALCIUM CHANNEL TYPE A SUBUNIT ALPHA-1"/>
    <property type="match status" value="1"/>
</dbReference>
<dbReference type="Pfam" id="PF00520">
    <property type="entry name" value="Ion_trans"/>
    <property type="match status" value="1"/>
</dbReference>
<dbReference type="GO" id="GO:0008331">
    <property type="term" value="F:high voltage-gated calcium channel activity"/>
    <property type="evidence" value="ECO:0007669"/>
    <property type="project" value="TreeGrafter"/>
</dbReference>
<evidence type="ECO:0000256" key="3">
    <source>
        <dbReference type="ARBA" id="ARBA00022568"/>
    </source>
</evidence>
<comment type="caution">
    <text evidence="15">The sequence shown here is derived from an EMBL/GenBank/DDBJ whole genome shotgun (WGS) entry which is preliminary data.</text>
</comment>
<proteinExistence type="predicted"/>
<keyword evidence="12" id="KW-0407">Ion channel</keyword>
<evidence type="ECO:0000256" key="7">
    <source>
        <dbReference type="ARBA" id="ARBA00022882"/>
    </source>
</evidence>
<evidence type="ECO:0000256" key="6">
    <source>
        <dbReference type="ARBA" id="ARBA00022837"/>
    </source>
</evidence>
<evidence type="ECO:0000256" key="10">
    <source>
        <dbReference type="ARBA" id="ARBA00023136"/>
    </source>
</evidence>
<evidence type="ECO:0000256" key="4">
    <source>
        <dbReference type="ARBA" id="ARBA00022673"/>
    </source>
</evidence>
<keyword evidence="5 13" id="KW-0812">Transmembrane</keyword>
<evidence type="ECO:0000256" key="13">
    <source>
        <dbReference type="SAM" id="Phobius"/>
    </source>
</evidence>
<evidence type="ECO:0000313" key="15">
    <source>
        <dbReference type="EMBL" id="KAB7498248.1"/>
    </source>
</evidence>
<dbReference type="Gene3D" id="1.20.120.350">
    <property type="entry name" value="Voltage-gated potassium channels. Chain C"/>
    <property type="match status" value="1"/>
</dbReference>
<keyword evidence="7" id="KW-0851">Voltage-gated channel</keyword>
<dbReference type="AlphaFoldDB" id="A0A5N5SWF7"/>
<keyword evidence="16" id="KW-1185">Reference proteome</keyword>
<name>A0A5N5SWF7_9CRUS</name>
<evidence type="ECO:0000256" key="12">
    <source>
        <dbReference type="ARBA" id="ARBA00023303"/>
    </source>
</evidence>
<accession>A0A5N5SWF7</accession>
<keyword evidence="2" id="KW-0813">Transport</keyword>
<keyword evidence="6" id="KW-0106">Calcium</keyword>
<evidence type="ECO:0000256" key="1">
    <source>
        <dbReference type="ARBA" id="ARBA00004141"/>
    </source>
</evidence>
<comment type="subcellular location">
    <subcellularLocation>
        <location evidence="1">Membrane</location>
        <topology evidence="1">Multi-pass membrane protein</topology>
    </subcellularLocation>
</comment>
<dbReference type="InterPro" id="IPR050599">
    <property type="entry name" value="VDCC_alpha-1_subunit"/>
</dbReference>
<dbReference type="PANTHER" id="PTHR45628">
    <property type="entry name" value="VOLTAGE-DEPENDENT CALCIUM CHANNEL TYPE A SUBUNIT ALPHA-1"/>
    <property type="match status" value="1"/>
</dbReference>
<keyword evidence="11" id="KW-0325">Glycoprotein</keyword>
<evidence type="ECO:0000256" key="5">
    <source>
        <dbReference type="ARBA" id="ARBA00022692"/>
    </source>
</evidence>
<keyword evidence="9" id="KW-0406">Ion transport</keyword>
<dbReference type="InterPro" id="IPR027359">
    <property type="entry name" value="Volt_channel_dom_sf"/>
</dbReference>
<feature type="transmembrane region" description="Helical" evidence="13">
    <location>
        <begin position="27"/>
        <end position="50"/>
    </location>
</feature>
<gene>
    <name evidence="15" type="ORF">Anas_03182</name>
</gene>
<keyword evidence="3" id="KW-0109">Calcium transport</keyword>
<dbReference type="GO" id="GO:0005891">
    <property type="term" value="C:voltage-gated calcium channel complex"/>
    <property type="evidence" value="ECO:0007669"/>
    <property type="project" value="TreeGrafter"/>
</dbReference>
<reference evidence="15 16" key="1">
    <citation type="journal article" date="2019" name="PLoS Biol.">
        <title>Sex chromosomes control vertical transmission of feminizing Wolbachia symbionts in an isopod.</title>
        <authorList>
            <person name="Becking T."/>
            <person name="Chebbi M.A."/>
            <person name="Giraud I."/>
            <person name="Moumen B."/>
            <person name="Laverre T."/>
            <person name="Caubet Y."/>
            <person name="Peccoud J."/>
            <person name="Gilbert C."/>
            <person name="Cordaux R."/>
        </authorList>
    </citation>
    <scope>NUCLEOTIDE SEQUENCE [LARGE SCALE GENOMIC DNA]</scope>
    <source>
        <strain evidence="15">ANa2</strain>
        <tissue evidence="15">Whole body excluding digestive tract and cuticle</tissue>
    </source>
</reference>
<protein>
    <recommendedName>
        <fullName evidence="14">Ion transport domain-containing protein</fullName>
    </recommendedName>
</protein>
<keyword evidence="8 13" id="KW-1133">Transmembrane helix</keyword>
<organism evidence="15 16">
    <name type="scientific">Armadillidium nasatum</name>
    <dbReference type="NCBI Taxonomy" id="96803"/>
    <lineage>
        <taxon>Eukaryota</taxon>
        <taxon>Metazoa</taxon>
        <taxon>Ecdysozoa</taxon>
        <taxon>Arthropoda</taxon>
        <taxon>Crustacea</taxon>
        <taxon>Multicrustacea</taxon>
        <taxon>Malacostraca</taxon>
        <taxon>Eumalacostraca</taxon>
        <taxon>Peracarida</taxon>
        <taxon>Isopoda</taxon>
        <taxon>Oniscidea</taxon>
        <taxon>Crinocheta</taxon>
        <taxon>Armadillidiidae</taxon>
        <taxon>Armadillidium</taxon>
    </lineage>
</organism>
<feature type="domain" description="Ion transport" evidence="14">
    <location>
        <begin position="4"/>
        <end position="53"/>
    </location>
</feature>
<dbReference type="Proteomes" id="UP000326759">
    <property type="component" value="Unassembled WGS sequence"/>
</dbReference>
<sequence>MKAVLLLMLHFHNQSQFQKAILHNMNIVFTSLFTIECILKILAFGFRNYILSKYIIRLRSAPSIGSNRHRSALRVRKERLVHHPIEESTDFSLSLSDYTLRVGLIKRHEALSSVEKRGNSTFNITFIIMNLQLFLSPFV</sequence>
<dbReference type="OrthoDB" id="431720at2759"/>
<evidence type="ECO:0000313" key="16">
    <source>
        <dbReference type="Proteomes" id="UP000326759"/>
    </source>
</evidence>
<dbReference type="SUPFAM" id="SSF81324">
    <property type="entry name" value="Voltage-gated potassium channels"/>
    <property type="match status" value="1"/>
</dbReference>
<keyword evidence="4" id="KW-0107">Calcium channel</keyword>
<dbReference type="EMBL" id="SEYY01019452">
    <property type="protein sequence ID" value="KAB7498248.1"/>
    <property type="molecule type" value="Genomic_DNA"/>
</dbReference>
<dbReference type="GO" id="GO:0098703">
    <property type="term" value="P:calcium ion import across plasma membrane"/>
    <property type="evidence" value="ECO:0007669"/>
    <property type="project" value="TreeGrafter"/>
</dbReference>
<evidence type="ECO:0000256" key="8">
    <source>
        <dbReference type="ARBA" id="ARBA00022989"/>
    </source>
</evidence>
<evidence type="ECO:0000256" key="11">
    <source>
        <dbReference type="ARBA" id="ARBA00023180"/>
    </source>
</evidence>
<evidence type="ECO:0000259" key="14">
    <source>
        <dbReference type="Pfam" id="PF00520"/>
    </source>
</evidence>
<keyword evidence="10 13" id="KW-0472">Membrane</keyword>
<dbReference type="InterPro" id="IPR005821">
    <property type="entry name" value="Ion_trans_dom"/>
</dbReference>
<evidence type="ECO:0000256" key="2">
    <source>
        <dbReference type="ARBA" id="ARBA00022448"/>
    </source>
</evidence>
<evidence type="ECO:0000256" key="9">
    <source>
        <dbReference type="ARBA" id="ARBA00023065"/>
    </source>
</evidence>